<dbReference type="RefSeq" id="YP_009843515.1">
    <property type="nucleotide sequence ID" value="NC_048749.1"/>
</dbReference>
<proteinExistence type="predicted"/>
<feature type="region of interest" description="Disordered" evidence="4">
    <location>
        <begin position="18"/>
        <end position="46"/>
    </location>
</feature>
<dbReference type="InterPro" id="IPR006944">
    <property type="entry name" value="Phage/GTA_portal"/>
</dbReference>
<protein>
    <submittedName>
        <fullName evidence="5">Portal protein</fullName>
    </submittedName>
</protein>
<evidence type="ECO:0000313" key="5">
    <source>
        <dbReference type="EMBL" id="QAU06253.1"/>
    </source>
</evidence>
<dbReference type="EMBL" id="MK376953">
    <property type="protein sequence ID" value="QAU06253.1"/>
    <property type="molecule type" value="Genomic_DNA"/>
</dbReference>
<dbReference type="Proteomes" id="UP000290536">
    <property type="component" value="Segment"/>
</dbReference>
<accession>A0A410TB44</accession>
<evidence type="ECO:0000256" key="2">
    <source>
        <dbReference type="ARBA" id="ARBA00023009"/>
    </source>
</evidence>
<keyword evidence="3" id="KW-0231">Viral genome packaging</keyword>
<dbReference type="Pfam" id="PF04860">
    <property type="entry name" value="Phage_portal"/>
    <property type="match status" value="1"/>
</dbReference>
<organism evidence="5 6">
    <name type="scientific">Gordonia phage Rickmore</name>
    <dbReference type="NCBI Taxonomy" id="2507854"/>
    <lineage>
        <taxon>Viruses</taxon>
        <taxon>Duplodnaviria</taxon>
        <taxon>Heunggongvirae</taxon>
        <taxon>Uroviricota</taxon>
        <taxon>Caudoviricetes</taxon>
        <taxon>Deejayvirinae</taxon>
        <taxon>Kenoshavirus</taxon>
        <taxon>Kenoshavirus rickmore</taxon>
    </lineage>
</organism>
<keyword evidence="2" id="KW-1162">Viral penetration into host cytoplasm</keyword>
<name>A0A410TB44_9CAUD</name>
<evidence type="ECO:0000256" key="3">
    <source>
        <dbReference type="ARBA" id="ARBA00023219"/>
    </source>
</evidence>
<keyword evidence="2" id="KW-1160">Virus entry into host cell</keyword>
<keyword evidence="6" id="KW-1185">Reference proteome</keyword>
<evidence type="ECO:0000256" key="4">
    <source>
        <dbReference type="SAM" id="MobiDB-lite"/>
    </source>
</evidence>
<dbReference type="KEGG" id="vg:55613807"/>
<evidence type="ECO:0000256" key="1">
    <source>
        <dbReference type="ARBA" id="ARBA00022950"/>
    </source>
</evidence>
<sequence>MAKFTRKVKEAYNTFSSANKESENRSPEVFGSATYGNRPDRIKSSTGTLGERSIITSIYTRIGIDIASIQIRHVRLDEQDRFKSDIDSGLNNCLTVEANIDQGSRFFRQDIAMTLCSEGVVAIVPVDTSLNPSTSTSYDILTMRVGRVISWHPEHVRISLYNEKVGRFEEILAPKKNVAIVVNPLYSIMNEPNSTLQRLVRKLNLLDSVDEASASGKLDLIIQLPYVVKSEARRQQAEQRRTDIETQLKEGKYGIAYTDGTEKVTQLNRPAENNLMEQVEYLTTMLYGQLGITDAILNGTADEKTMLNYWNRTIEPMVAAITEAMHRTFLTKTARSQNQAVRFFRDPFRLVPIENISEIADKFTRNEIMTSNEFRQVVGMVPSQDPKADQLVNSNMPQMDTGVEPPTTVEGEVVEDAEVVEDDGSGEMMGALDSFNSKIDEMFAELGGED</sequence>
<reference evidence="5 6" key="1">
    <citation type="submission" date="2019-01" db="EMBL/GenBank/DDBJ databases">
        <authorList>
            <person name="Mendiola A."/>
            <person name="Dhungana S."/>
            <person name="Koga A.P."/>
            <person name="Garlena R.A."/>
            <person name="Russell D.A."/>
            <person name="Pope W.H."/>
            <person name="Jacobs-Sera D."/>
            <person name="Hatfull G.F."/>
        </authorList>
    </citation>
    <scope>NUCLEOTIDE SEQUENCE [LARGE SCALE GENOMIC DNA]</scope>
</reference>
<keyword evidence="2" id="KW-1171">Viral genome ejection through host cell envelope</keyword>
<keyword evidence="1" id="KW-0118">Viral capsid assembly</keyword>
<dbReference type="GeneID" id="55613807"/>
<keyword evidence="1" id="KW-1188">Viral release from host cell</keyword>
<gene>
    <name evidence="5" type="primary">18</name>
    <name evidence="5" type="ORF">SEA_RICKMORE_18</name>
</gene>
<evidence type="ECO:0000313" key="6">
    <source>
        <dbReference type="Proteomes" id="UP000290536"/>
    </source>
</evidence>